<accession>A0A6C0Y181</accession>
<organism evidence="1 2">
    <name type="scientific">Acinetobacter indicus</name>
    <dbReference type="NCBI Taxonomy" id="756892"/>
    <lineage>
        <taxon>Bacteria</taxon>
        <taxon>Pseudomonadati</taxon>
        <taxon>Pseudomonadota</taxon>
        <taxon>Gammaproteobacteria</taxon>
        <taxon>Moraxellales</taxon>
        <taxon>Moraxellaceae</taxon>
        <taxon>Acinetobacter</taxon>
    </lineage>
</organism>
<evidence type="ECO:0008006" key="3">
    <source>
        <dbReference type="Google" id="ProtNLM"/>
    </source>
</evidence>
<dbReference type="EMBL" id="CP044455">
    <property type="protein sequence ID" value="QIC69780.1"/>
    <property type="molecule type" value="Genomic_DNA"/>
</dbReference>
<dbReference type="AlphaFoldDB" id="A0A6C0Y181"/>
<protein>
    <recommendedName>
        <fullName evidence="3">DUF2513 domain-containing protein</fullName>
    </recommendedName>
</protein>
<sequence length="159" mass="17957">MIDKNIWMEILKLTSQSQSKGEALYLDGLKKQFPENQLEYNIKYLVDHGLIVKNLTNLDDSFGYSELTTTGYDFLEKDGGLTREVNEKLNTIFVKIDEEQFRTLLFDKISQMDLPETQKESITSAIKNLPADSLTHLATKLLDAGLESLPNVLQSIGIG</sequence>
<reference evidence="1 2" key="1">
    <citation type="submission" date="2019-09" db="EMBL/GenBank/DDBJ databases">
        <title>Non-baumannii Acinetobacter spp. carrying blaNDM-1 isolated in China.</title>
        <authorList>
            <person name="Cui C."/>
            <person name="Chen C."/>
            <person name="Sun J."/>
            <person name="Liu Y."/>
        </authorList>
    </citation>
    <scope>NUCLEOTIDE SEQUENCE [LARGE SCALE GENOMIC DNA]</scope>
    <source>
        <strain evidence="1 2">B18</strain>
    </source>
</reference>
<dbReference type="RefSeq" id="WP_156190915.1">
    <property type="nucleotide sequence ID" value="NZ_CP044455.1"/>
</dbReference>
<proteinExistence type="predicted"/>
<gene>
    <name evidence="1" type="ORF">FSC09_04870</name>
</gene>
<name>A0A6C0Y181_9GAMM</name>
<dbReference type="Proteomes" id="UP000503440">
    <property type="component" value="Chromosome"/>
</dbReference>
<evidence type="ECO:0000313" key="2">
    <source>
        <dbReference type="Proteomes" id="UP000503440"/>
    </source>
</evidence>
<evidence type="ECO:0000313" key="1">
    <source>
        <dbReference type="EMBL" id="QIC69780.1"/>
    </source>
</evidence>